<evidence type="ECO:0000256" key="3">
    <source>
        <dbReference type="SAM" id="MobiDB-lite"/>
    </source>
</evidence>
<evidence type="ECO:0000313" key="6">
    <source>
        <dbReference type="Proteomes" id="UP001164929"/>
    </source>
</evidence>
<dbReference type="InterPro" id="IPR016024">
    <property type="entry name" value="ARM-type_fold"/>
</dbReference>
<dbReference type="PANTHER" id="PTHR45958">
    <property type="entry name" value="RING-TYPE E3 UBIQUITIN TRANSFERASE"/>
    <property type="match status" value="1"/>
</dbReference>
<evidence type="ECO:0000256" key="1">
    <source>
        <dbReference type="ARBA" id="ARBA00022737"/>
    </source>
</evidence>
<evidence type="ECO:0000259" key="4">
    <source>
        <dbReference type="PROSITE" id="PS50833"/>
    </source>
</evidence>
<dbReference type="GO" id="GO:0019843">
    <property type="term" value="F:rRNA binding"/>
    <property type="evidence" value="ECO:0007669"/>
    <property type="project" value="InterPro"/>
</dbReference>
<dbReference type="GO" id="GO:0005654">
    <property type="term" value="C:nucleoplasm"/>
    <property type="evidence" value="ECO:0007669"/>
    <property type="project" value="UniProtKB-ARBA"/>
</dbReference>
<dbReference type="Pfam" id="PF05804">
    <property type="entry name" value="KAP"/>
    <property type="match status" value="1"/>
</dbReference>
<dbReference type="InterPro" id="IPR052608">
    <property type="entry name" value="U-box_domain_protein"/>
</dbReference>
<dbReference type="InterPro" id="IPR011989">
    <property type="entry name" value="ARM-like"/>
</dbReference>
<keyword evidence="6" id="KW-1185">Reference proteome</keyword>
<accession>A0AAD6RAA8</accession>
<organism evidence="5 6">
    <name type="scientific">Populus alba x Populus x berolinensis</name>
    <dbReference type="NCBI Taxonomy" id="444605"/>
    <lineage>
        <taxon>Eukaryota</taxon>
        <taxon>Viridiplantae</taxon>
        <taxon>Streptophyta</taxon>
        <taxon>Embryophyta</taxon>
        <taxon>Tracheophyta</taxon>
        <taxon>Spermatophyta</taxon>
        <taxon>Magnoliopsida</taxon>
        <taxon>eudicotyledons</taxon>
        <taxon>Gunneridae</taxon>
        <taxon>Pentapetalae</taxon>
        <taxon>rosids</taxon>
        <taxon>fabids</taxon>
        <taxon>Malpighiales</taxon>
        <taxon>Salicaceae</taxon>
        <taxon>Saliceae</taxon>
        <taxon>Populus</taxon>
    </lineage>
</organism>
<dbReference type="InterPro" id="IPR000225">
    <property type="entry name" value="Armadillo"/>
</dbReference>
<dbReference type="EMBL" id="JAQIZT010000003">
    <property type="protein sequence ID" value="KAJ7005066.1"/>
    <property type="molecule type" value="Genomic_DNA"/>
</dbReference>
<feature type="repeat" description="ARM" evidence="2">
    <location>
        <begin position="403"/>
        <end position="445"/>
    </location>
</feature>
<feature type="domain" description="Brix" evidence="4">
    <location>
        <begin position="950"/>
        <end position="1118"/>
    </location>
</feature>
<dbReference type="PROSITE" id="PS50833">
    <property type="entry name" value="BRIX"/>
    <property type="match status" value="1"/>
</dbReference>
<dbReference type="InterPro" id="IPR007109">
    <property type="entry name" value="Brix"/>
</dbReference>
<dbReference type="SMART" id="SM00879">
    <property type="entry name" value="Brix"/>
    <property type="match status" value="1"/>
</dbReference>
<dbReference type="SMART" id="SM00185">
    <property type="entry name" value="ARM"/>
    <property type="match status" value="8"/>
</dbReference>
<dbReference type="SUPFAM" id="SSF52954">
    <property type="entry name" value="Class II aaRS ABD-related"/>
    <property type="match status" value="1"/>
</dbReference>
<dbReference type="SUPFAM" id="SSF48371">
    <property type="entry name" value="ARM repeat"/>
    <property type="match status" value="2"/>
</dbReference>
<feature type="compositionally biased region" description="Basic and acidic residues" evidence="3">
    <location>
        <begin position="21"/>
        <end position="35"/>
    </location>
</feature>
<reference evidence="5" key="1">
    <citation type="journal article" date="2023" name="Mol. Ecol. Resour.">
        <title>Chromosome-level genome assembly of a triploid poplar Populus alba 'Berolinensis'.</title>
        <authorList>
            <person name="Chen S."/>
            <person name="Yu Y."/>
            <person name="Wang X."/>
            <person name="Wang S."/>
            <person name="Zhang T."/>
            <person name="Zhou Y."/>
            <person name="He R."/>
            <person name="Meng N."/>
            <person name="Wang Y."/>
            <person name="Liu W."/>
            <person name="Liu Z."/>
            <person name="Liu J."/>
            <person name="Guo Q."/>
            <person name="Huang H."/>
            <person name="Sederoff R.R."/>
            <person name="Wang G."/>
            <person name="Qu G."/>
            <person name="Chen S."/>
        </authorList>
    </citation>
    <scope>NUCLEOTIDE SEQUENCE</scope>
    <source>
        <strain evidence="5">SC-2020</strain>
    </source>
</reference>
<dbReference type="GO" id="GO:0006364">
    <property type="term" value="P:rRNA processing"/>
    <property type="evidence" value="ECO:0007669"/>
    <property type="project" value="InterPro"/>
</dbReference>
<dbReference type="PANTHER" id="PTHR45958:SF12">
    <property type="entry name" value="OS01G0948500 PROTEIN"/>
    <property type="match status" value="1"/>
</dbReference>
<evidence type="ECO:0000313" key="5">
    <source>
        <dbReference type="EMBL" id="KAJ7005066.1"/>
    </source>
</evidence>
<dbReference type="AlphaFoldDB" id="A0AAD6RAA8"/>
<dbReference type="GO" id="GO:0032040">
    <property type="term" value="C:small-subunit processome"/>
    <property type="evidence" value="ECO:0007669"/>
    <property type="project" value="UniProtKB-ARBA"/>
</dbReference>
<dbReference type="GO" id="GO:0042274">
    <property type="term" value="P:ribosomal small subunit biogenesis"/>
    <property type="evidence" value="ECO:0007669"/>
    <property type="project" value="UniProtKB-ARBA"/>
</dbReference>
<feature type="region of interest" description="Disordered" evidence="3">
    <location>
        <begin position="1"/>
        <end position="40"/>
    </location>
</feature>
<dbReference type="Proteomes" id="UP001164929">
    <property type="component" value="Chromosome 3"/>
</dbReference>
<dbReference type="Gene3D" id="1.25.10.10">
    <property type="entry name" value="Leucine-rich Repeat Variant"/>
    <property type="match status" value="3"/>
</dbReference>
<dbReference type="FunFam" id="3.40.50.10480:FF:000001">
    <property type="entry name" value="IMP4, U3 small nucleolar ribonucleoprotein"/>
    <property type="match status" value="1"/>
</dbReference>
<dbReference type="PROSITE" id="PS50176">
    <property type="entry name" value="ARM_REPEAT"/>
    <property type="match status" value="1"/>
</dbReference>
<proteinExistence type="predicted"/>
<gene>
    <name evidence="5" type="ORF">NC653_009780</name>
</gene>
<comment type="caution">
    <text evidence="5">The sequence shown here is derived from an EMBL/GenBank/DDBJ whole genome shotgun (WGS) entry which is preliminary data.</text>
</comment>
<dbReference type="GO" id="GO:0034457">
    <property type="term" value="C:Mpp10 complex"/>
    <property type="evidence" value="ECO:0007669"/>
    <property type="project" value="UniProtKB-ARBA"/>
</dbReference>
<keyword evidence="1" id="KW-0677">Repeat</keyword>
<protein>
    <submittedName>
        <fullName evidence="5">U-box domain-containing protein 44-like</fullName>
    </submittedName>
</protein>
<sequence>MEEETSFVEFSPLNTLSPHTSYEKEMENPDSRSISEIESEQQASTEEVVSLAKNSEFDREIFTEFAVLLDKFTPVLVAIKDNEKLMERPPVKKGVESIEKELTRANKLIEGACSRSPIKQIEVVTQELGRSLGLVLFASIDASTEVKQDIAALHRELMNVKFDISFTPSPSPSLGSSPCVIHGQSGFVSEQGSFINEIEEEKISLSIDDVVLQLKYGNDEEFRLALLVIDKEWIHEEDIIPILFNRLGSSKPHNRLTIIQILRILALDNDENKEKMTDGVCLSGLVKSLARDADEGREAIGLLSELSDISAVRRRIGRIQGCIVMLVTMLNGDDPTASHDAAKLLIALSSNTQNVLHMAEAGYVKPLVRCLKEGSDMSKILMATAVSRMELTDQCRASLGEDGAVEPLVKMFKSGKLEAKLSALNALQNLSYLTENIKRLISSGIVSPLLQLLFSVTSVLMTLREPASAILARIAQSENILVKQDVAQQMLSLLNLSSPAIQFNLLQALNSIASHSSASKVRRKMKENCAVQLLLPFLTESNIKIRSAALNLLYTLSKDSPEEFMEQLGESYLINIVNIISSSASEGEKAAAIGIVSNLPVSNKKSTEVLKKLHFLPILISLMSSGASTSTKTWLEESIAGVLIRFTIPSDKKLQLLSAELGVIPILLKLLASESSVAKCRAAISLTQLSQNSVALRKSRKSRWTCMPPSSDTFCQVHDGYCVVKSTFCLVKAGAVPPLIQILEGEEREADEAVLNALATLLQDEIWESGSLYMAKTSAVQAIIRVLESGTVKAQEKALWILERIFSIEEHRSQHGESAQAVLIDLAQNGHPRLKSTVAKVLARLQLLQEQSTKTLTKTLTFSLYLKMLRRNIRLRREYLYRKSLEGKERLLYEKKRKIKEALAEGKPIPTELRNEEAALRQEIDLDDENTAIPRSHIDDEYAKATERDPKILLTTSRDPSAPLTQFVKVISEIIESCRAHDYTDVILVHEHRGVPDGLVICHLPFGPTAYFELLNVVTRHDIKDKKAIGTMPEAHPHLILNNFKSKLGERTGNILKHLFPVLKPDTKRIITFANQSDYISFRHHIYEKHGGPKSVELKEIGPRFEMRLYQIKLGTVDQTEAQNEWVLRPYMNTTKKRKFIGD</sequence>
<dbReference type="Pfam" id="PF04427">
    <property type="entry name" value="Brix"/>
    <property type="match status" value="1"/>
</dbReference>
<evidence type="ECO:0000256" key="2">
    <source>
        <dbReference type="PROSITE-ProRule" id="PRU00259"/>
    </source>
</evidence>
<name>A0AAD6RAA8_9ROSI</name>
<dbReference type="Gene3D" id="3.40.50.10480">
    <property type="entry name" value="Probable brix-domain ribosomal biogenesis protein"/>
    <property type="match status" value="1"/>
</dbReference>